<comment type="caution">
    <text evidence="1">The sequence shown here is derived from an EMBL/GenBank/DDBJ whole genome shotgun (WGS) entry which is preliminary data.</text>
</comment>
<organism evidence="1 2">
    <name type="scientific">Nepenthes gracilis</name>
    <name type="common">Slender pitcher plant</name>
    <dbReference type="NCBI Taxonomy" id="150966"/>
    <lineage>
        <taxon>Eukaryota</taxon>
        <taxon>Viridiplantae</taxon>
        <taxon>Streptophyta</taxon>
        <taxon>Embryophyta</taxon>
        <taxon>Tracheophyta</taxon>
        <taxon>Spermatophyta</taxon>
        <taxon>Magnoliopsida</taxon>
        <taxon>eudicotyledons</taxon>
        <taxon>Gunneridae</taxon>
        <taxon>Pentapetalae</taxon>
        <taxon>Caryophyllales</taxon>
        <taxon>Nepenthaceae</taxon>
        <taxon>Nepenthes</taxon>
    </lineage>
</organism>
<protein>
    <submittedName>
        <fullName evidence="1">Uncharacterized protein</fullName>
    </submittedName>
</protein>
<dbReference type="AlphaFoldDB" id="A0AAD3SEN5"/>
<evidence type="ECO:0000313" key="2">
    <source>
        <dbReference type="Proteomes" id="UP001279734"/>
    </source>
</evidence>
<keyword evidence="2" id="KW-1185">Reference proteome</keyword>
<proteinExistence type="predicted"/>
<gene>
    <name evidence="1" type="ORF">Nepgr_011128</name>
</gene>
<dbReference type="EMBL" id="BSYO01000009">
    <property type="protein sequence ID" value="GMH09287.1"/>
    <property type="molecule type" value="Genomic_DNA"/>
</dbReference>
<evidence type="ECO:0000313" key="1">
    <source>
        <dbReference type="EMBL" id="GMH09287.1"/>
    </source>
</evidence>
<reference evidence="1" key="1">
    <citation type="submission" date="2023-05" db="EMBL/GenBank/DDBJ databases">
        <title>Nepenthes gracilis genome sequencing.</title>
        <authorList>
            <person name="Fukushima K."/>
        </authorList>
    </citation>
    <scope>NUCLEOTIDE SEQUENCE</scope>
    <source>
        <strain evidence="1">SING2019-196</strain>
    </source>
</reference>
<dbReference type="Proteomes" id="UP001279734">
    <property type="component" value="Unassembled WGS sequence"/>
</dbReference>
<accession>A0AAD3SEN5</accession>
<name>A0AAD3SEN5_NEPGR</name>
<sequence>MEQRYCHRNFWSLYSQILISSFGIFQGVQLSTAGEQSLSLSEAESLKFNLRNISGPHLIVVDYINRRTSPPFLNLISRSDFITTCPTSTAIGPVEFRWAERLAAFLLGLDIFRGESLRRSFALLPDTCQASRLPAMKR</sequence>